<feature type="chain" id="PRO_5041356990" description="Insulin-like domain-containing protein" evidence="2">
    <location>
        <begin position="16"/>
        <end position="116"/>
    </location>
</feature>
<keyword evidence="1 2" id="KW-0732">Signal</keyword>
<name>A0AA39IGE8_9BILA</name>
<evidence type="ECO:0000313" key="4">
    <source>
        <dbReference type="Proteomes" id="UP001175271"/>
    </source>
</evidence>
<dbReference type="SUPFAM" id="SSF56994">
    <property type="entry name" value="Insulin-like"/>
    <property type="match status" value="1"/>
</dbReference>
<proteinExistence type="predicted"/>
<evidence type="ECO:0008006" key="5">
    <source>
        <dbReference type="Google" id="ProtNLM"/>
    </source>
</evidence>
<keyword evidence="4" id="KW-1185">Reference proteome</keyword>
<dbReference type="Proteomes" id="UP001175271">
    <property type="component" value="Unassembled WGS sequence"/>
</dbReference>
<dbReference type="EMBL" id="JAUCMV010000001">
    <property type="protein sequence ID" value="KAK0423863.1"/>
    <property type="molecule type" value="Genomic_DNA"/>
</dbReference>
<evidence type="ECO:0000313" key="3">
    <source>
        <dbReference type="EMBL" id="KAK0423863.1"/>
    </source>
</evidence>
<evidence type="ECO:0000256" key="1">
    <source>
        <dbReference type="ARBA" id="ARBA00022729"/>
    </source>
</evidence>
<sequence>MKLLALLLICGLAVAVKSKALAVVSPHAVGDSKMYKLPKSEWDMGISHIFKDLSTKTMSIKQRICGPSLLTAINEVCLRGYNLRRGSAFAVSDNYYQIRCCKKGCTLNEVKEFFCL</sequence>
<evidence type="ECO:0000256" key="2">
    <source>
        <dbReference type="SAM" id="SignalP"/>
    </source>
</evidence>
<comment type="caution">
    <text evidence="3">The sequence shown here is derived from an EMBL/GenBank/DDBJ whole genome shotgun (WGS) entry which is preliminary data.</text>
</comment>
<gene>
    <name evidence="3" type="ORF">QR680_008374</name>
</gene>
<dbReference type="InterPro" id="IPR036438">
    <property type="entry name" value="Insulin-like_sf"/>
</dbReference>
<accession>A0AA39IGE8</accession>
<reference evidence="3" key="1">
    <citation type="submission" date="2023-06" db="EMBL/GenBank/DDBJ databases">
        <title>Genomic analysis of the entomopathogenic nematode Steinernema hermaphroditum.</title>
        <authorList>
            <person name="Schwarz E.M."/>
            <person name="Heppert J.K."/>
            <person name="Baniya A."/>
            <person name="Schwartz H.T."/>
            <person name="Tan C.-H."/>
            <person name="Antoshechkin I."/>
            <person name="Sternberg P.W."/>
            <person name="Goodrich-Blair H."/>
            <person name="Dillman A.R."/>
        </authorList>
    </citation>
    <scope>NUCLEOTIDE SEQUENCE</scope>
    <source>
        <strain evidence="3">PS9179</strain>
        <tissue evidence="3">Whole animal</tissue>
    </source>
</reference>
<organism evidence="3 4">
    <name type="scientific">Steinernema hermaphroditum</name>
    <dbReference type="NCBI Taxonomy" id="289476"/>
    <lineage>
        <taxon>Eukaryota</taxon>
        <taxon>Metazoa</taxon>
        <taxon>Ecdysozoa</taxon>
        <taxon>Nematoda</taxon>
        <taxon>Chromadorea</taxon>
        <taxon>Rhabditida</taxon>
        <taxon>Tylenchina</taxon>
        <taxon>Panagrolaimomorpha</taxon>
        <taxon>Strongyloidoidea</taxon>
        <taxon>Steinernematidae</taxon>
        <taxon>Steinernema</taxon>
    </lineage>
</organism>
<dbReference type="Gene3D" id="1.10.100.10">
    <property type="entry name" value="Insulin-like"/>
    <property type="match status" value="1"/>
</dbReference>
<dbReference type="AlphaFoldDB" id="A0AA39IGE8"/>
<protein>
    <recommendedName>
        <fullName evidence="5">Insulin-like domain-containing protein</fullName>
    </recommendedName>
</protein>
<feature type="signal peptide" evidence="2">
    <location>
        <begin position="1"/>
        <end position="15"/>
    </location>
</feature>